<sequence>MAVVPQEILLFNDTVKNNIAYGSPEAPAEKIIQAAKAANAHQFIEKFSGQYEQVVGERGIKLSTGQKQRIAIARAILRDPKILILDEATSALDSSSEKLVQEALANLVKGRTTFVIAHRLSTVMNADKIIVLEKGKIAEMGTHQELMQNPEGIYRNFWELQTAIQKVE</sequence>
<dbReference type="InterPro" id="IPR003439">
    <property type="entry name" value="ABC_transporter-like_ATP-bd"/>
</dbReference>
<dbReference type="GO" id="GO:0090374">
    <property type="term" value="P:oligopeptide export from mitochondrion"/>
    <property type="evidence" value="ECO:0007669"/>
    <property type="project" value="TreeGrafter"/>
</dbReference>
<dbReference type="PROSITE" id="PS50893">
    <property type="entry name" value="ABC_TRANSPORTER_2"/>
    <property type="match status" value="1"/>
</dbReference>
<dbReference type="GO" id="GO:0005524">
    <property type="term" value="F:ATP binding"/>
    <property type="evidence" value="ECO:0007669"/>
    <property type="project" value="InterPro"/>
</dbReference>
<organism evidence="2 3">
    <name type="scientific">Candidatus Portnoybacteria bacterium CG11_big_fil_rev_8_21_14_0_20_40_15</name>
    <dbReference type="NCBI Taxonomy" id="1974817"/>
    <lineage>
        <taxon>Bacteria</taxon>
        <taxon>Candidatus Portnoyibacteriota</taxon>
    </lineage>
</organism>
<dbReference type="Proteomes" id="UP000229317">
    <property type="component" value="Unassembled WGS sequence"/>
</dbReference>
<dbReference type="SUPFAM" id="SSF52540">
    <property type="entry name" value="P-loop containing nucleoside triphosphate hydrolases"/>
    <property type="match status" value="1"/>
</dbReference>
<evidence type="ECO:0000259" key="1">
    <source>
        <dbReference type="PROSITE" id="PS50893"/>
    </source>
</evidence>
<dbReference type="AlphaFoldDB" id="A0A2H0KRU6"/>
<evidence type="ECO:0000313" key="3">
    <source>
        <dbReference type="Proteomes" id="UP000229317"/>
    </source>
</evidence>
<dbReference type="GO" id="GO:0015421">
    <property type="term" value="F:ABC-type oligopeptide transporter activity"/>
    <property type="evidence" value="ECO:0007669"/>
    <property type="project" value="TreeGrafter"/>
</dbReference>
<evidence type="ECO:0000313" key="2">
    <source>
        <dbReference type="EMBL" id="PIQ74880.1"/>
    </source>
</evidence>
<gene>
    <name evidence="2" type="ORF">COV84_04185</name>
</gene>
<comment type="caution">
    <text evidence="2">The sequence shown here is derived from an EMBL/GenBank/DDBJ whole genome shotgun (WGS) entry which is preliminary data.</text>
</comment>
<protein>
    <recommendedName>
        <fullName evidence="1">ABC transporter domain-containing protein</fullName>
    </recommendedName>
</protein>
<dbReference type="InterPro" id="IPR027417">
    <property type="entry name" value="P-loop_NTPase"/>
</dbReference>
<dbReference type="PANTHER" id="PTHR43394">
    <property type="entry name" value="ATP-DEPENDENT PERMEASE MDL1, MITOCHONDRIAL"/>
    <property type="match status" value="1"/>
</dbReference>
<accession>A0A2H0KRU6</accession>
<dbReference type="Gene3D" id="3.40.50.300">
    <property type="entry name" value="P-loop containing nucleotide triphosphate hydrolases"/>
    <property type="match status" value="1"/>
</dbReference>
<dbReference type="Pfam" id="PF00005">
    <property type="entry name" value="ABC_tran"/>
    <property type="match status" value="1"/>
</dbReference>
<name>A0A2H0KRU6_9BACT</name>
<dbReference type="PANTHER" id="PTHR43394:SF1">
    <property type="entry name" value="ATP-BINDING CASSETTE SUB-FAMILY B MEMBER 10, MITOCHONDRIAL"/>
    <property type="match status" value="1"/>
</dbReference>
<dbReference type="InterPro" id="IPR039421">
    <property type="entry name" value="Type_1_exporter"/>
</dbReference>
<feature type="domain" description="ABC transporter" evidence="1">
    <location>
        <begin position="3"/>
        <end position="159"/>
    </location>
</feature>
<reference evidence="2 3" key="1">
    <citation type="submission" date="2017-09" db="EMBL/GenBank/DDBJ databases">
        <title>Depth-based differentiation of microbial function through sediment-hosted aquifers and enrichment of novel symbionts in the deep terrestrial subsurface.</title>
        <authorList>
            <person name="Probst A.J."/>
            <person name="Ladd B."/>
            <person name="Jarett J.K."/>
            <person name="Geller-Mcgrath D.E."/>
            <person name="Sieber C.M."/>
            <person name="Emerson J.B."/>
            <person name="Anantharaman K."/>
            <person name="Thomas B.C."/>
            <person name="Malmstrom R."/>
            <person name="Stieglmeier M."/>
            <person name="Klingl A."/>
            <person name="Woyke T."/>
            <person name="Ryan C.M."/>
            <person name="Banfield J.F."/>
        </authorList>
    </citation>
    <scope>NUCLEOTIDE SEQUENCE [LARGE SCALE GENOMIC DNA]</scope>
    <source>
        <strain evidence="2">CG11_big_fil_rev_8_21_14_0_20_40_15</strain>
    </source>
</reference>
<dbReference type="EMBL" id="PCVO01000064">
    <property type="protein sequence ID" value="PIQ74880.1"/>
    <property type="molecule type" value="Genomic_DNA"/>
</dbReference>
<proteinExistence type="predicted"/>
<dbReference type="GO" id="GO:0016887">
    <property type="term" value="F:ATP hydrolysis activity"/>
    <property type="evidence" value="ECO:0007669"/>
    <property type="project" value="InterPro"/>
</dbReference>